<dbReference type="AlphaFoldDB" id="A0A9N9HQX9"/>
<feature type="non-terminal residue" evidence="1">
    <location>
        <position position="75"/>
    </location>
</feature>
<evidence type="ECO:0000313" key="2">
    <source>
        <dbReference type="Proteomes" id="UP000789831"/>
    </source>
</evidence>
<evidence type="ECO:0000313" key="1">
    <source>
        <dbReference type="EMBL" id="CAG8701192.1"/>
    </source>
</evidence>
<comment type="caution">
    <text evidence="1">The sequence shown here is derived from an EMBL/GenBank/DDBJ whole genome shotgun (WGS) entry which is preliminary data.</text>
</comment>
<keyword evidence="2" id="KW-1185">Reference proteome</keyword>
<proteinExistence type="predicted"/>
<dbReference type="OrthoDB" id="2361517at2759"/>
<name>A0A9N9HQX9_9GLOM</name>
<dbReference type="EMBL" id="CAJVPL010018171">
    <property type="protein sequence ID" value="CAG8701192.1"/>
    <property type="molecule type" value="Genomic_DNA"/>
</dbReference>
<sequence length="75" mass="8662">MSINTALFEKVYNFLRDSPLEHITAVSIVNQVIEEEPWFPKENSRQIIYNAIASIKNLYGENSGKYGKLNEIPFK</sequence>
<gene>
    <name evidence="1" type="ORF">AGERDE_LOCUS13517</name>
</gene>
<accession>A0A9N9HQX9</accession>
<dbReference type="Proteomes" id="UP000789831">
    <property type="component" value="Unassembled WGS sequence"/>
</dbReference>
<organism evidence="1 2">
    <name type="scientific">Ambispora gerdemannii</name>
    <dbReference type="NCBI Taxonomy" id="144530"/>
    <lineage>
        <taxon>Eukaryota</taxon>
        <taxon>Fungi</taxon>
        <taxon>Fungi incertae sedis</taxon>
        <taxon>Mucoromycota</taxon>
        <taxon>Glomeromycotina</taxon>
        <taxon>Glomeromycetes</taxon>
        <taxon>Archaeosporales</taxon>
        <taxon>Ambisporaceae</taxon>
        <taxon>Ambispora</taxon>
    </lineage>
</organism>
<protein>
    <submittedName>
        <fullName evidence="1">5810_t:CDS:1</fullName>
    </submittedName>
</protein>
<reference evidence="1" key="1">
    <citation type="submission" date="2021-06" db="EMBL/GenBank/DDBJ databases">
        <authorList>
            <person name="Kallberg Y."/>
            <person name="Tangrot J."/>
            <person name="Rosling A."/>
        </authorList>
    </citation>
    <scope>NUCLEOTIDE SEQUENCE</scope>
    <source>
        <strain evidence="1">MT106</strain>
    </source>
</reference>